<organism evidence="2">
    <name type="scientific">Rhipicephalus appendiculatus</name>
    <name type="common">Brown ear tick</name>
    <dbReference type="NCBI Taxonomy" id="34631"/>
    <lineage>
        <taxon>Eukaryota</taxon>
        <taxon>Metazoa</taxon>
        <taxon>Ecdysozoa</taxon>
        <taxon>Arthropoda</taxon>
        <taxon>Chelicerata</taxon>
        <taxon>Arachnida</taxon>
        <taxon>Acari</taxon>
        <taxon>Parasitiformes</taxon>
        <taxon>Ixodida</taxon>
        <taxon>Ixodoidea</taxon>
        <taxon>Ixodidae</taxon>
        <taxon>Rhipicephalinae</taxon>
        <taxon>Rhipicephalus</taxon>
        <taxon>Rhipicephalus</taxon>
    </lineage>
</organism>
<feature type="non-terminal residue" evidence="2">
    <location>
        <position position="1"/>
    </location>
</feature>
<evidence type="ECO:0000313" key="2">
    <source>
        <dbReference type="EMBL" id="JAP87237.1"/>
    </source>
</evidence>
<reference evidence="2" key="1">
    <citation type="journal article" date="2016" name="Ticks Tick Borne Dis.">
        <title>De novo assembly and annotation of the salivary gland transcriptome of Rhipicephalus appendiculatus male and female ticks during blood feeding.</title>
        <authorList>
            <person name="de Castro M.H."/>
            <person name="de Klerk D."/>
            <person name="Pienaar R."/>
            <person name="Latif A.A."/>
            <person name="Rees D.J."/>
            <person name="Mans B.J."/>
        </authorList>
    </citation>
    <scope>NUCLEOTIDE SEQUENCE</scope>
    <source>
        <tissue evidence="2">Salivary glands</tissue>
    </source>
</reference>
<accession>A0A131Z7H0</accession>
<protein>
    <recommendedName>
        <fullName evidence="3">CCHC-type domain-containing protein</fullName>
    </recommendedName>
</protein>
<evidence type="ECO:0008006" key="3">
    <source>
        <dbReference type="Google" id="ProtNLM"/>
    </source>
</evidence>
<evidence type="ECO:0000256" key="1">
    <source>
        <dbReference type="SAM" id="MobiDB-lite"/>
    </source>
</evidence>
<name>A0A131Z7H0_RHIAP</name>
<dbReference type="EMBL" id="GEDV01001320">
    <property type="protein sequence ID" value="JAP87237.1"/>
    <property type="molecule type" value="Transcribed_RNA"/>
</dbReference>
<proteinExistence type="predicted"/>
<feature type="region of interest" description="Disordered" evidence="1">
    <location>
        <begin position="1"/>
        <end position="20"/>
    </location>
</feature>
<feature type="compositionally biased region" description="Low complexity" evidence="1">
    <location>
        <begin position="1"/>
        <end position="12"/>
    </location>
</feature>
<sequence length="93" mass="10141">GGGLNNNPPLGNATAWRTPDNRPICYFCGLPDHVARYCRRRHYHPGAGEASYGAVVPSHHTRFRPNPHLISRRQVAAASTGVGRPHHGAVPFL</sequence>
<dbReference type="AlphaFoldDB" id="A0A131Z7H0"/>